<keyword evidence="2" id="KW-1185">Reference proteome</keyword>
<dbReference type="PROSITE" id="PS51257">
    <property type="entry name" value="PROKAR_LIPOPROTEIN"/>
    <property type="match status" value="1"/>
</dbReference>
<dbReference type="Proteomes" id="UP000183988">
    <property type="component" value="Unassembled WGS sequence"/>
</dbReference>
<protein>
    <submittedName>
        <fullName evidence="1">Uncharacterized protein</fullName>
    </submittedName>
</protein>
<accession>A0A1M5FT30</accession>
<name>A0A1M5FT30_9BACI</name>
<dbReference type="RefSeq" id="WP_072889196.1">
    <property type="nucleotide sequence ID" value="NZ_FQVW01000010.1"/>
</dbReference>
<gene>
    <name evidence="1" type="ORF">SAMN05216225_101011</name>
</gene>
<dbReference type="AlphaFoldDB" id="A0A1M5FT30"/>
<proteinExistence type="predicted"/>
<dbReference type="EMBL" id="FQVW01000010">
    <property type="protein sequence ID" value="SHF94626.1"/>
    <property type="molecule type" value="Genomic_DNA"/>
</dbReference>
<reference evidence="1 2" key="1">
    <citation type="submission" date="2016-11" db="EMBL/GenBank/DDBJ databases">
        <authorList>
            <person name="Jaros S."/>
            <person name="Januszkiewicz K."/>
            <person name="Wedrychowicz H."/>
        </authorList>
    </citation>
    <scope>NUCLEOTIDE SEQUENCE [LARGE SCALE GENOMIC DNA]</scope>
    <source>
        <strain evidence="1 2">IBRC-M 10683</strain>
    </source>
</reference>
<sequence>MKRIGFLIVFTSLFVLIGCQQPSEKVLRYDENKEIIGEEKDEIIGEVSDTIYESIDRSNSNSEEIFLEHLDANGAEVVPPEGRYMISGGQSGRILVYDENDVLMFEAVRDDFQGVGGITIDLNGSHKVYVDGVEFAHIMPVPTQISNELTTGIWEVGTDIEAGTYEVSTEFGFGDIQLFEEGESPRLYEILGGSSDSTIELDLKEGQKVKINGVSALTFEPRT</sequence>
<organism evidence="1 2">
    <name type="scientific">Ornithinibacillus halophilus</name>
    <dbReference type="NCBI Taxonomy" id="930117"/>
    <lineage>
        <taxon>Bacteria</taxon>
        <taxon>Bacillati</taxon>
        <taxon>Bacillota</taxon>
        <taxon>Bacilli</taxon>
        <taxon>Bacillales</taxon>
        <taxon>Bacillaceae</taxon>
        <taxon>Ornithinibacillus</taxon>
    </lineage>
</organism>
<evidence type="ECO:0000313" key="1">
    <source>
        <dbReference type="EMBL" id="SHF94626.1"/>
    </source>
</evidence>
<dbReference type="OrthoDB" id="1650483at2"/>
<evidence type="ECO:0000313" key="2">
    <source>
        <dbReference type="Proteomes" id="UP000183988"/>
    </source>
</evidence>
<dbReference type="STRING" id="930117.SAMN05216225_101011"/>